<reference evidence="1" key="1">
    <citation type="submission" date="2023-05" db="EMBL/GenBank/DDBJ databases">
        <title>Genome and transcriptome analyses reveal genes involved in the formation of fine ridges on petal epidermal cells in Hibiscus trionum.</title>
        <authorList>
            <person name="Koshimizu S."/>
            <person name="Masuda S."/>
            <person name="Ishii T."/>
            <person name="Shirasu K."/>
            <person name="Hoshino A."/>
            <person name="Arita M."/>
        </authorList>
    </citation>
    <scope>NUCLEOTIDE SEQUENCE</scope>
    <source>
        <strain evidence="1">Hamamatsu line</strain>
    </source>
</reference>
<protein>
    <recommendedName>
        <fullName evidence="3">Reverse transcriptase</fullName>
    </recommendedName>
</protein>
<gene>
    <name evidence="1" type="ORF">HRI_003225700</name>
</gene>
<dbReference type="AlphaFoldDB" id="A0A9W7IEX4"/>
<dbReference type="InterPro" id="IPR036691">
    <property type="entry name" value="Endo/exonu/phosph_ase_sf"/>
</dbReference>
<evidence type="ECO:0008006" key="3">
    <source>
        <dbReference type="Google" id="ProtNLM"/>
    </source>
</evidence>
<dbReference type="EMBL" id="BSYR01000027">
    <property type="protein sequence ID" value="GMI95564.1"/>
    <property type="molecule type" value="Genomic_DNA"/>
</dbReference>
<comment type="caution">
    <text evidence="1">The sequence shown here is derived from an EMBL/GenBank/DDBJ whole genome shotgun (WGS) entry which is preliminary data.</text>
</comment>
<keyword evidence="2" id="KW-1185">Reference proteome</keyword>
<sequence length="102" mass="11967">MSHFREALEDCDLCDLGFKGPWYTWERDRMPENNVRERLDRAVANSEWWEMHLGFLVSHLNYSFSDHCPALIDTSQDTNSNNGTSRALFHFEANWALEEGVE</sequence>
<dbReference type="Proteomes" id="UP001165190">
    <property type="component" value="Unassembled WGS sequence"/>
</dbReference>
<accession>A0A9W7IEX4</accession>
<evidence type="ECO:0000313" key="1">
    <source>
        <dbReference type="EMBL" id="GMI95564.1"/>
    </source>
</evidence>
<dbReference type="PANTHER" id="PTHR33710">
    <property type="entry name" value="BNAC02G09200D PROTEIN"/>
    <property type="match status" value="1"/>
</dbReference>
<dbReference type="OrthoDB" id="1935929at2759"/>
<evidence type="ECO:0000313" key="2">
    <source>
        <dbReference type="Proteomes" id="UP001165190"/>
    </source>
</evidence>
<organism evidence="1 2">
    <name type="scientific">Hibiscus trionum</name>
    <name type="common">Flower of an hour</name>
    <dbReference type="NCBI Taxonomy" id="183268"/>
    <lineage>
        <taxon>Eukaryota</taxon>
        <taxon>Viridiplantae</taxon>
        <taxon>Streptophyta</taxon>
        <taxon>Embryophyta</taxon>
        <taxon>Tracheophyta</taxon>
        <taxon>Spermatophyta</taxon>
        <taxon>Magnoliopsida</taxon>
        <taxon>eudicotyledons</taxon>
        <taxon>Gunneridae</taxon>
        <taxon>Pentapetalae</taxon>
        <taxon>rosids</taxon>
        <taxon>malvids</taxon>
        <taxon>Malvales</taxon>
        <taxon>Malvaceae</taxon>
        <taxon>Malvoideae</taxon>
        <taxon>Hibiscus</taxon>
    </lineage>
</organism>
<dbReference type="PANTHER" id="PTHR33710:SF62">
    <property type="entry name" value="DUF4283 DOMAIN PROTEIN"/>
    <property type="match status" value="1"/>
</dbReference>
<dbReference type="SUPFAM" id="SSF56219">
    <property type="entry name" value="DNase I-like"/>
    <property type="match status" value="1"/>
</dbReference>
<proteinExistence type="predicted"/>
<name>A0A9W7IEX4_HIBTR</name>
<dbReference type="Gene3D" id="3.60.10.10">
    <property type="entry name" value="Endonuclease/exonuclease/phosphatase"/>
    <property type="match status" value="1"/>
</dbReference>